<evidence type="ECO:0000313" key="2">
    <source>
        <dbReference type="Proteomes" id="UP000784294"/>
    </source>
</evidence>
<organism evidence="1 2">
    <name type="scientific">Protopolystoma xenopodis</name>
    <dbReference type="NCBI Taxonomy" id="117903"/>
    <lineage>
        <taxon>Eukaryota</taxon>
        <taxon>Metazoa</taxon>
        <taxon>Spiralia</taxon>
        <taxon>Lophotrochozoa</taxon>
        <taxon>Platyhelminthes</taxon>
        <taxon>Monogenea</taxon>
        <taxon>Polyopisthocotylea</taxon>
        <taxon>Polystomatidea</taxon>
        <taxon>Polystomatidae</taxon>
        <taxon>Protopolystoma</taxon>
    </lineage>
</organism>
<dbReference type="Proteomes" id="UP000784294">
    <property type="component" value="Unassembled WGS sequence"/>
</dbReference>
<dbReference type="AlphaFoldDB" id="A0A448WQ15"/>
<evidence type="ECO:0000313" key="1">
    <source>
        <dbReference type="EMBL" id="VEL17297.1"/>
    </source>
</evidence>
<protein>
    <submittedName>
        <fullName evidence="1">Uncharacterized protein</fullName>
    </submittedName>
</protein>
<comment type="caution">
    <text evidence="1">The sequence shown here is derived from an EMBL/GenBank/DDBJ whole genome shotgun (WGS) entry which is preliminary data.</text>
</comment>
<name>A0A448WQ15_9PLAT</name>
<keyword evidence="2" id="KW-1185">Reference proteome</keyword>
<dbReference type="EMBL" id="CAAALY010032003">
    <property type="protein sequence ID" value="VEL17297.1"/>
    <property type="molecule type" value="Genomic_DNA"/>
</dbReference>
<gene>
    <name evidence="1" type="ORF">PXEA_LOCUS10737</name>
</gene>
<accession>A0A448WQ15</accession>
<sequence>MGRAGRLIVTVLPLSFSAPDSDDWAILGTPPGHNSEDPVRARLSLHTERSITCSDLLSYARASQFMLKWEGNAKSLESYTSKS</sequence>
<proteinExistence type="predicted"/>
<reference evidence="1" key="1">
    <citation type="submission" date="2018-11" db="EMBL/GenBank/DDBJ databases">
        <authorList>
            <consortium name="Pathogen Informatics"/>
        </authorList>
    </citation>
    <scope>NUCLEOTIDE SEQUENCE</scope>
</reference>